<dbReference type="Pfam" id="PF01369">
    <property type="entry name" value="Sec7"/>
    <property type="match status" value="1"/>
</dbReference>
<sequence>MSDARTPRGKRVDDRSGAFDAQSFARIVKREAKQLAAFIRSSARYAARHASAPSALNAYGLYGDASYGDDDDAHDALLDALSNVRSIERGRRADEARGAARAETATRSSRDDAVKDADEHGDDATAMIEPFLNVVRSVETGGMVTSAALVAILKILKSGRATRDLPGGAGRFVHAVADAVTLCRFEATSAEDDDAVLSQILYVLAACVECDCGDALSDDDLCDVFQACYRIGHQSGKETPLLRELSKQTLSEIVYHISQRTGEIVRATAVATANSREGKAPRLMSPRNAVILPPTPTPVVPATEGEEDPGSPQEVAGPGTDITAHEHSETAKDPHGLPALIEIFRFAVSLIAPDTHGRGSEDANSLFGLKLVTIMLDGNTQHFRTNRALMSLILDDLSRALCGVVVSCSANVLAATTSLITAIYADFREDLKLHLEAFVRMVILPLCSSVKGGHDQTQLVALDALVELCREEHFATDLYMYYDCDLTKPNVFEEVATVLAQTSYPGDATLAPVHLLSLEGLLSIVQAVSNRARWASPRQAFDFANNSVIDPWSLDDGSSAIGSERFKALARMKYFKRRLLSAAEHFNRSYKKGLAYMQEIKLLPDPLEPVGVAKFLKFAPGLDKEVVGDYLGEPAAFVISVLDEYTKLFDFRDVTLDRALRSFLSGFKLPGEAQKISRILECFAARYYESNPDSVADADSAYVLSYSIIMLNTDQHNAQVKNKMTLEQFIRNNRGTNGGEDWPAEVLVNIFDSIVTDEIKLDAGGASSLTPSRWEQLLRDVNAGRGKLQATPDHVEAALYDGELFGIIWGSTAAAISAVFEHTADDAVMQSSLLGFLSVANISASHGMSEVLDQLVATLCKFANEGLTREEVLPSGERSRPLVVFGEDVRACAATRTVFGIAHKHGDVLRQAWCNILDTVLRMTKVGLVSENLFIADDESSYRSEMQTKRIRDIARAKRSQGSSLLRSFSAMIAGDDGRDTPLPPPTEAEQRIEDLATACVSACRVKEIFSDTKFLELESLTYLMRALVWAAGDPALVSATADDEDAAIFCLDAMFMVTMRNRDRVHAVLPILTTYLGEILRAAKKPSPACEIIVFELIRLCVVLIPNDEDVADDLVESLRLLFSLEPTVADAFLSRIAAQIDSLIEVGARNIKTQQSWDTMCKLLMASALHPGAAEKGFSALSRIMREAANVNAVNVRSCLEAASSFVDSDQGGDERSIAALQLLSDANVAVCAWASNSTVTDEERTEVIAGAWGDLVRELGRISFEDTRAAVRDDAVLTLQRVLLGAESLDAGGDLWLTTFDSVLLTMLNELTETVRKTRGRDSGAAENTARIAVACVTKTFLQYGSKMKAEDGSAFGGTLLAIMDAASLLQKHAKTEELVDAVPEAIKNVLLVLCAGEIVERDDPLWGKMWGKAGAMDVELTPAALGLNPTPMSPRAEALPVAVEATSPQ</sequence>
<dbReference type="OrthoDB" id="430364at2759"/>
<dbReference type="GO" id="GO:0032012">
    <property type="term" value="P:regulation of ARF protein signal transduction"/>
    <property type="evidence" value="ECO:0007669"/>
    <property type="project" value="InterPro"/>
</dbReference>
<dbReference type="Gene3D" id="1.10.220.20">
    <property type="match status" value="1"/>
</dbReference>
<dbReference type="GeneID" id="9832275"/>
<dbReference type="Gene3D" id="1.10.1000.11">
    <property type="entry name" value="Arf Nucleotide-binding Site Opener,domain 2"/>
    <property type="match status" value="1"/>
</dbReference>
<dbReference type="GO" id="GO:0005829">
    <property type="term" value="C:cytosol"/>
    <property type="evidence" value="ECO:0007669"/>
    <property type="project" value="UniProtKB-SubCell"/>
</dbReference>
<dbReference type="InterPro" id="IPR035999">
    <property type="entry name" value="Sec7_dom_sf"/>
</dbReference>
<dbReference type="InterPro" id="IPR023394">
    <property type="entry name" value="Sec7_C_sf"/>
</dbReference>
<dbReference type="FunCoup" id="A0A090M551">
    <property type="interactions" value="1854"/>
</dbReference>
<dbReference type="STRING" id="70448.A0A090M551"/>
<dbReference type="KEGG" id="ota:OT_ostta10g01110"/>
<feature type="domain" description="SEC7" evidence="3">
    <location>
        <begin position="568"/>
        <end position="757"/>
    </location>
</feature>
<dbReference type="InterPro" id="IPR032691">
    <property type="entry name" value="Mon2/Sec7/BIG1-like_HUS"/>
</dbReference>
<dbReference type="PANTHER" id="PTHR10663">
    <property type="entry name" value="GUANYL-NUCLEOTIDE EXCHANGE FACTOR"/>
    <property type="match status" value="1"/>
</dbReference>
<dbReference type="SUPFAM" id="SSF48425">
    <property type="entry name" value="Sec7 domain"/>
    <property type="match status" value="1"/>
</dbReference>
<comment type="caution">
    <text evidence="4">The sequence shown here is derived from an EMBL/GenBank/DDBJ whole genome shotgun (WGS) entry which is preliminary data.</text>
</comment>
<proteinExistence type="predicted"/>
<comment type="subcellular location">
    <subcellularLocation>
        <location evidence="1">Cytoplasm</location>
        <location evidence="1">Cytosol</location>
    </subcellularLocation>
</comment>
<dbReference type="InterPro" id="IPR016024">
    <property type="entry name" value="ARM-type_fold"/>
</dbReference>
<feature type="compositionally biased region" description="Basic and acidic residues" evidence="2">
    <location>
        <begin position="108"/>
        <end position="118"/>
    </location>
</feature>
<dbReference type="FunFam" id="1.10.1000.11:FF:000002">
    <property type="entry name" value="Cytohesin 1"/>
    <property type="match status" value="1"/>
</dbReference>
<dbReference type="Pfam" id="PF23325">
    <property type="entry name" value="TPR_28"/>
    <property type="match status" value="1"/>
</dbReference>
<dbReference type="EMBL" id="CAID01000010">
    <property type="protein sequence ID" value="CEF99321.1"/>
    <property type="molecule type" value="Genomic_DNA"/>
</dbReference>
<evidence type="ECO:0000259" key="3">
    <source>
        <dbReference type="PROSITE" id="PS50190"/>
    </source>
</evidence>
<dbReference type="InterPro" id="IPR056604">
    <property type="entry name" value="GBF1-like_TPR"/>
</dbReference>
<feature type="region of interest" description="Disordered" evidence="2">
    <location>
        <begin position="91"/>
        <end position="120"/>
    </location>
</feature>
<dbReference type="SUPFAM" id="SSF48371">
    <property type="entry name" value="ARM repeat"/>
    <property type="match status" value="1"/>
</dbReference>
<dbReference type="InParanoid" id="A0A090M551"/>
<accession>A0A090M551</accession>
<dbReference type="GO" id="GO:0005085">
    <property type="term" value="F:guanyl-nucleotide exchange factor activity"/>
    <property type="evidence" value="ECO:0007669"/>
    <property type="project" value="InterPro"/>
</dbReference>
<dbReference type="PROSITE" id="PS50190">
    <property type="entry name" value="SEC7"/>
    <property type="match status" value="1"/>
</dbReference>
<protein>
    <submittedName>
        <fullName evidence="4">SEC7-like</fullName>
    </submittedName>
</protein>
<feature type="region of interest" description="Disordered" evidence="2">
    <location>
        <begin position="287"/>
        <end position="333"/>
    </location>
</feature>
<evidence type="ECO:0000256" key="2">
    <source>
        <dbReference type="SAM" id="MobiDB-lite"/>
    </source>
</evidence>
<feature type="compositionally biased region" description="Basic and acidic residues" evidence="2">
    <location>
        <begin position="323"/>
        <end position="333"/>
    </location>
</feature>
<gene>
    <name evidence="4" type="ORF">OT_ostta10g01110</name>
</gene>
<name>A0A090M551_OSTTA</name>
<dbReference type="GO" id="GO:0012505">
    <property type="term" value="C:endomembrane system"/>
    <property type="evidence" value="ECO:0007669"/>
    <property type="project" value="UniProtKB-ARBA"/>
</dbReference>
<dbReference type="SMART" id="SM00222">
    <property type="entry name" value="Sec7"/>
    <property type="match status" value="1"/>
</dbReference>
<dbReference type="PANTHER" id="PTHR10663:SF388">
    <property type="entry name" value="GOLGI-SPECIFIC BREFELDIN A-RESISTANCE GUANINE NUCLEOTIDE EXCHANGE FACTOR 1"/>
    <property type="match status" value="1"/>
</dbReference>
<organism evidence="4 5">
    <name type="scientific">Ostreococcus tauri</name>
    <name type="common">Marine green alga</name>
    <dbReference type="NCBI Taxonomy" id="70448"/>
    <lineage>
        <taxon>Eukaryota</taxon>
        <taxon>Viridiplantae</taxon>
        <taxon>Chlorophyta</taxon>
        <taxon>Mamiellophyceae</taxon>
        <taxon>Mamiellales</taxon>
        <taxon>Bathycoccaceae</taxon>
        <taxon>Ostreococcus</taxon>
    </lineage>
</organism>
<keyword evidence="5" id="KW-1185">Reference proteome</keyword>
<reference evidence="5" key="1">
    <citation type="journal article" date="2006" name="Proc. Natl. Acad. Sci. U.S.A.">
        <title>Genome analysis of the smallest free-living eukaryote Ostreococcus tauri unveils many unique features.</title>
        <authorList>
            <person name="Derelle E."/>
            <person name="Ferraz C."/>
            <person name="Rombauts S."/>
            <person name="Rouze P."/>
            <person name="Worden A.Z."/>
            <person name="Robbens S."/>
            <person name="Partensky F."/>
            <person name="Degroeve S."/>
            <person name="Echeynie S."/>
            <person name="Cooke R."/>
            <person name="Saeys Y."/>
            <person name="Wuyts J."/>
            <person name="Jabbari K."/>
            <person name="Bowler C."/>
            <person name="Panaud O."/>
            <person name="Piegu B."/>
            <person name="Ball S.G."/>
            <person name="Ral J.-P."/>
            <person name="Bouget F.-Y."/>
            <person name="Piganeau G."/>
            <person name="De Baets B."/>
            <person name="Picard A."/>
            <person name="Delseny M."/>
            <person name="Demaille J."/>
            <person name="Van de Peer Y."/>
            <person name="Moreau H."/>
        </authorList>
    </citation>
    <scope>NUCLEOTIDE SEQUENCE [LARGE SCALE GENOMIC DNA]</scope>
    <source>
        <strain evidence="5">OTTH 0595 / CCAP 157/2 / RCC745</strain>
    </source>
</reference>
<dbReference type="CDD" id="cd00171">
    <property type="entry name" value="Sec7"/>
    <property type="match status" value="1"/>
</dbReference>
<dbReference type="Pfam" id="PF12783">
    <property type="entry name" value="Sec7-like_HUS"/>
    <property type="match status" value="1"/>
</dbReference>
<dbReference type="Proteomes" id="UP000009170">
    <property type="component" value="Unassembled WGS sequence"/>
</dbReference>
<dbReference type="InterPro" id="IPR000904">
    <property type="entry name" value="Sec7_dom"/>
</dbReference>
<evidence type="ECO:0000256" key="1">
    <source>
        <dbReference type="ARBA" id="ARBA00004514"/>
    </source>
</evidence>
<dbReference type="GO" id="GO:0016192">
    <property type="term" value="P:vesicle-mediated transport"/>
    <property type="evidence" value="ECO:0007669"/>
    <property type="project" value="UniProtKB-ARBA"/>
</dbReference>
<reference evidence="4 5" key="2">
    <citation type="journal article" date="2014" name="BMC Genomics">
        <title>An improved genome of the model marine alga Ostreococcus tauri unfolds by assessing Illumina de novo assemblies.</title>
        <authorList>
            <person name="Blanc-Mathieu R."/>
            <person name="Verhelst B."/>
            <person name="Derelle E."/>
            <person name="Rombauts S."/>
            <person name="Bouget F.Y."/>
            <person name="Carre I."/>
            <person name="Chateau A."/>
            <person name="Eyre-Walker A."/>
            <person name="Grimsley N."/>
            <person name="Moreau H."/>
            <person name="Piegu B."/>
            <person name="Rivals E."/>
            <person name="Schackwitz W."/>
            <person name="Van de Peer Y."/>
            <person name="Piganeau G."/>
        </authorList>
    </citation>
    <scope>NUCLEOTIDE SEQUENCE [LARGE SCALE GENOMIC DNA]</scope>
    <source>
        <strain evidence="5">OTTH 0595 / CCAP 157/2 / RCC745</strain>
    </source>
</reference>
<feature type="compositionally biased region" description="Basic and acidic residues" evidence="2">
    <location>
        <begin position="91"/>
        <end position="100"/>
    </location>
</feature>
<evidence type="ECO:0000313" key="4">
    <source>
        <dbReference type="EMBL" id="CEF99321.1"/>
    </source>
</evidence>
<evidence type="ECO:0000313" key="5">
    <source>
        <dbReference type="Proteomes" id="UP000009170"/>
    </source>
</evidence>
<dbReference type="RefSeq" id="XP_022839765.1">
    <property type="nucleotide sequence ID" value="XM_022983126.1"/>
</dbReference>